<feature type="region of interest" description="Disordered" evidence="1">
    <location>
        <begin position="26"/>
        <end position="135"/>
    </location>
</feature>
<feature type="compositionally biased region" description="Gly residues" evidence="1">
    <location>
        <begin position="88"/>
        <end position="114"/>
    </location>
</feature>
<dbReference type="PROSITE" id="PS51257">
    <property type="entry name" value="PROKAR_LIPOPROTEIN"/>
    <property type="match status" value="1"/>
</dbReference>
<dbReference type="InterPro" id="IPR018911">
    <property type="entry name" value="Gmad2_Ig-like_dom"/>
</dbReference>
<proteinExistence type="predicted"/>
<dbReference type="Proteomes" id="UP000670947">
    <property type="component" value="Unassembled WGS sequence"/>
</dbReference>
<organism evidence="4 5">
    <name type="scientific">Paenibacillus artemisiicola</name>
    <dbReference type="NCBI Taxonomy" id="1172618"/>
    <lineage>
        <taxon>Bacteria</taxon>
        <taxon>Bacillati</taxon>
        <taxon>Bacillota</taxon>
        <taxon>Bacilli</taxon>
        <taxon>Bacillales</taxon>
        <taxon>Paenibacillaceae</taxon>
        <taxon>Paenibacillus</taxon>
    </lineage>
</organism>
<dbReference type="EMBL" id="JAGGDJ010000077">
    <property type="protein sequence ID" value="MBO7748821.1"/>
    <property type="molecule type" value="Genomic_DNA"/>
</dbReference>
<gene>
    <name evidence="4" type="ORF">I8J29_32085</name>
</gene>
<evidence type="ECO:0000256" key="2">
    <source>
        <dbReference type="SAM" id="SignalP"/>
    </source>
</evidence>
<feature type="compositionally biased region" description="Low complexity" evidence="1">
    <location>
        <begin position="55"/>
        <end position="65"/>
    </location>
</feature>
<evidence type="ECO:0000313" key="5">
    <source>
        <dbReference type="Proteomes" id="UP000670947"/>
    </source>
</evidence>
<evidence type="ECO:0000259" key="3">
    <source>
        <dbReference type="Pfam" id="PF10648"/>
    </source>
</evidence>
<evidence type="ECO:0000256" key="1">
    <source>
        <dbReference type="SAM" id="MobiDB-lite"/>
    </source>
</evidence>
<accession>A0ABS3WKG3</accession>
<name>A0ABS3WKG3_9BACL</name>
<keyword evidence="5" id="KW-1185">Reference proteome</keyword>
<reference evidence="4 5" key="1">
    <citation type="submission" date="2021-03" db="EMBL/GenBank/DDBJ databases">
        <title>Paenibacillus artemisicola MWE-103 whole genome sequence.</title>
        <authorList>
            <person name="Ham Y.J."/>
        </authorList>
    </citation>
    <scope>NUCLEOTIDE SEQUENCE [LARGE SCALE GENOMIC DNA]</scope>
    <source>
        <strain evidence="4 5">MWE-103</strain>
    </source>
</reference>
<feature type="chain" id="PRO_5047526507" evidence="2">
    <location>
        <begin position="24"/>
        <end position="248"/>
    </location>
</feature>
<feature type="domain" description="Bacterial spore germination immunoglobulin-like" evidence="3">
    <location>
        <begin position="145"/>
        <end position="227"/>
    </location>
</feature>
<sequence>MTKRIRTAASGAIALTLALMLLAGCSGKPGSVAEAPGKPPAADQGDRTGSGTGDNAGNRGNDAGAVNKNDTGDGGTVAPSQPSDPSAGSGGNGPNAGGGTNGNGGTNANGGAKPGTGNDANAGGGKSEPDSAKPKVVASNEAFRVYGPAPDSVVGKTFKVKGQARVFEAAFGYSFEDGHNVLAEGHAMADKGAPAWGEFELDIALQEPPSSPTGVLTIYEASAKDGSHVHELHIAYTFDKSILKLEGE</sequence>
<feature type="signal peptide" evidence="2">
    <location>
        <begin position="1"/>
        <end position="23"/>
    </location>
</feature>
<dbReference type="Pfam" id="PF10648">
    <property type="entry name" value="Gmad2"/>
    <property type="match status" value="1"/>
</dbReference>
<evidence type="ECO:0000313" key="4">
    <source>
        <dbReference type="EMBL" id="MBO7748821.1"/>
    </source>
</evidence>
<dbReference type="RefSeq" id="WP_208851343.1">
    <property type="nucleotide sequence ID" value="NZ_JAGGDJ010000077.1"/>
</dbReference>
<protein>
    <submittedName>
        <fullName evidence="4">Gmad2 immunoglobulin-like domain-containing protein</fullName>
    </submittedName>
</protein>
<comment type="caution">
    <text evidence="4">The sequence shown here is derived from an EMBL/GenBank/DDBJ whole genome shotgun (WGS) entry which is preliminary data.</text>
</comment>
<keyword evidence="2" id="KW-0732">Signal</keyword>